<dbReference type="InterPro" id="IPR051605">
    <property type="entry name" value="CstA"/>
</dbReference>
<feature type="domain" description="CstA N-terminal" evidence="8">
    <location>
        <begin position="3"/>
        <end position="347"/>
    </location>
</feature>
<name>A0ABY2XQJ2_9GAMM</name>
<dbReference type="PANTHER" id="PTHR30252:SF0">
    <property type="entry name" value="PEPTIDE TRANSPORTER CSTA"/>
    <property type="match status" value="1"/>
</dbReference>
<evidence type="ECO:0000313" key="9">
    <source>
        <dbReference type="EMBL" id="TMW13993.1"/>
    </source>
</evidence>
<reference evidence="9 10" key="1">
    <citation type="submission" date="2019-05" db="EMBL/GenBank/DDBJ databases">
        <title>Genome of Alcanivorax gelatiniphagus, an oil degrading marine bacteria.</title>
        <authorList>
            <person name="Kwon K.K."/>
        </authorList>
    </citation>
    <scope>NUCLEOTIDE SEQUENCE [LARGE SCALE GENOMIC DNA]</scope>
    <source>
        <strain evidence="9 10">MEBiC 08158</strain>
    </source>
</reference>
<comment type="caution">
    <text evidence="9">The sequence shown here is derived from an EMBL/GenBank/DDBJ whole genome shotgun (WGS) entry which is preliminary data.</text>
</comment>
<keyword evidence="4 7" id="KW-0812">Transmembrane</keyword>
<feature type="transmembrane region" description="Helical" evidence="7">
    <location>
        <begin position="326"/>
        <end position="351"/>
    </location>
</feature>
<protein>
    <submittedName>
        <fullName evidence="9">Carbon starvation protein A</fullName>
    </submittedName>
</protein>
<accession>A0ABY2XQJ2</accession>
<feature type="transmembrane region" description="Helical" evidence="7">
    <location>
        <begin position="85"/>
        <end position="109"/>
    </location>
</feature>
<feature type="transmembrane region" description="Helical" evidence="7">
    <location>
        <begin position="130"/>
        <end position="152"/>
    </location>
</feature>
<organism evidence="9 10">
    <name type="scientific">Alloalcanivorax gelatiniphagus</name>
    <dbReference type="NCBI Taxonomy" id="1194167"/>
    <lineage>
        <taxon>Bacteria</taxon>
        <taxon>Pseudomonadati</taxon>
        <taxon>Pseudomonadota</taxon>
        <taxon>Gammaproteobacteria</taxon>
        <taxon>Oceanospirillales</taxon>
        <taxon>Alcanivoracaceae</taxon>
        <taxon>Alloalcanivorax</taxon>
    </lineage>
</organism>
<evidence type="ECO:0000256" key="6">
    <source>
        <dbReference type="ARBA" id="ARBA00023136"/>
    </source>
</evidence>
<dbReference type="InterPro" id="IPR003706">
    <property type="entry name" value="CstA_N"/>
</dbReference>
<evidence type="ECO:0000256" key="1">
    <source>
        <dbReference type="ARBA" id="ARBA00004651"/>
    </source>
</evidence>
<feature type="transmembrane region" description="Helical" evidence="7">
    <location>
        <begin position="389"/>
        <end position="412"/>
    </location>
</feature>
<feature type="transmembrane region" description="Helical" evidence="7">
    <location>
        <begin position="223"/>
        <end position="244"/>
    </location>
</feature>
<feature type="transmembrane region" description="Helical" evidence="7">
    <location>
        <begin position="459"/>
        <end position="485"/>
    </location>
</feature>
<keyword evidence="10" id="KW-1185">Reference proteome</keyword>
<feature type="transmembrane region" description="Helical" evidence="7">
    <location>
        <begin position="256"/>
        <end position="278"/>
    </location>
</feature>
<keyword evidence="6 7" id="KW-0472">Membrane</keyword>
<dbReference type="Proteomes" id="UP000739180">
    <property type="component" value="Unassembled WGS sequence"/>
</dbReference>
<evidence type="ECO:0000256" key="7">
    <source>
        <dbReference type="SAM" id="Phobius"/>
    </source>
</evidence>
<evidence type="ECO:0000256" key="2">
    <source>
        <dbReference type="ARBA" id="ARBA00007755"/>
    </source>
</evidence>
<dbReference type="RefSeq" id="WP_138771569.1">
    <property type="nucleotide sequence ID" value="NZ_JBHSSX010000070.1"/>
</dbReference>
<comment type="similarity">
    <text evidence="2">Belongs to the peptide transporter carbon starvation (CstA) (TC 2.A.114) family.</text>
</comment>
<dbReference type="PANTHER" id="PTHR30252">
    <property type="entry name" value="INNER MEMBRANE PEPTIDE TRANSPORTER"/>
    <property type="match status" value="1"/>
</dbReference>
<feature type="transmembrane region" description="Helical" evidence="7">
    <location>
        <begin position="183"/>
        <end position="203"/>
    </location>
</feature>
<comment type="subcellular location">
    <subcellularLocation>
        <location evidence="1">Cell membrane</location>
        <topology evidence="1">Multi-pass membrane protein</topology>
    </subcellularLocation>
</comment>
<dbReference type="EMBL" id="VCQT01000020">
    <property type="protein sequence ID" value="TMW13993.1"/>
    <property type="molecule type" value="Genomic_DNA"/>
</dbReference>
<keyword evidence="3" id="KW-1003">Cell membrane</keyword>
<evidence type="ECO:0000256" key="3">
    <source>
        <dbReference type="ARBA" id="ARBA00022475"/>
    </source>
</evidence>
<feature type="transmembrane region" description="Helical" evidence="7">
    <location>
        <begin position="158"/>
        <end position="176"/>
    </location>
</feature>
<feature type="transmembrane region" description="Helical" evidence="7">
    <location>
        <begin position="492"/>
        <end position="511"/>
    </location>
</feature>
<evidence type="ECO:0000313" key="10">
    <source>
        <dbReference type="Proteomes" id="UP000739180"/>
    </source>
</evidence>
<proteinExistence type="inferred from homology"/>
<feature type="transmembrane region" description="Helical" evidence="7">
    <location>
        <begin position="523"/>
        <end position="546"/>
    </location>
</feature>
<feature type="transmembrane region" description="Helical" evidence="7">
    <location>
        <begin position="433"/>
        <end position="453"/>
    </location>
</feature>
<keyword evidence="5 7" id="KW-1133">Transmembrane helix</keyword>
<evidence type="ECO:0000256" key="5">
    <source>
        <dbReference type="ARBA" id="ARBA00022989"/>
    </source>
</evidence>
<dbReference type="Pfam" id="PF02554">
    <property type="entry name" value="CstA"/>
    <property type="match status" value="2"/>
</dbReference>
<feature type="transmembrane region" description="Helical" evidence="7">
    <location>
        <begin position="290"/>
        <end position="314"/>
    </location>
</feature>
<feature type="domain" description="CstA N-terminal" evidence="8">
    <location>
        <begin position="365"/>
        <end position="508"/>
    </location>
</feature>
<sequence>MSAILLLVLGLGGMAAGYFVYSRFIADKVYKLDPDFKTPAHEFEDGVDFVPTNRFVLWGHHFTSVAGAAPIVGPAIAVIWGWLPAFLWVVLGTIFFAGVHDAGAIWASIRNRAKSVGALTGEVVGGRARIVFMIVIFLVLLMVNAVFGVVIAKLLINTPGAVVPVWGAIAVALVIGQLIYRRVIGLGLVSVIGVACLYGLIFLGPQVPISLPETTAGLSANAVWILILFGYAAVASLLPVWMLLQPRDYINGLQLFVGLILLYAAVLIANPTVVAPMINTDLPMDTPSMIPLLFVTIACGAISGFHGLVASGTTSKQLDKETDVRFVGYFGAVGEGALALAAIIAATAGFASLADWQAVYSAFGQGSLTAFVDGGARILSAGTGLNNEVAATLLTVMAALFAGTTMDTGLRLQRYIFQEWGEIYNQEWMRKPFPATALAVISCLVLAFGAGGADGSGGLLIWPLFGTTNQLLAGLTLLVVTVMLVRRGRPTLFTLLPLIFLLVMTLLALLIQLKGFYMKENWFLLGLDLVVLVAAVLVTLECTAALRRHKKLREEEVRS</sequence>
<gene>
    <name evidence="9" type="ORF">FGS76_05220</name>
</gene>
<evidence type="ECO:0000259" key="8">
    <source>
        <dbReference type="Pfam" id="PF02554"/>
    </source>
</evidence>
<evidence type="ECO:0000256" key="4">
    <source>
        <dbReference type="ARBA" id="ARBA00022692"/>
    </source>
</evidence>